<dbReference type="OMA" id="NICCIGC"/>
<keyword evidence="1" id="KW-1133">Transmembrane helix</keyword>
<feature type="transmembrane region" description="Helical" evidence="1">
    <location>
        <begin position="66"/>
        <end position="84"/>
    </location>
</feature>
<accession>A0A5F8HHJ2</accession>
<evidence type="ECO:0000313" key="2">
    <source>
        <dbReference type="Ensembl" id="ENSMODP00000059407.1"/>
    </source>
</evidence>
<keyword evidence="1" id="KW-0472">Membrane</keyword>
<name>A0A5F8HHJ2_MONDO</name>
<dbReference type="GeneTree" id="ENSGT00990000205327"/>
<dbReference type="Proteomes" id="UP000002280">
    <property type="component" value="Chromosome 2"/>
</dbReference>
<proteinExistence type="predicted"/>
<evidence type="ECO:0000256" key="1">
    <source>
        <dbReference type="SAM" id="Phobius"/>
    </source>
</evidence>
<dbReference type="AlphaFoldDB" id="A0A5F8HHJ2"/>
<dbReference type="Bgee" id="ENSMODG00000040208">
    <property type="expression patterns" value="Expressed in extraembryonic membrane and 19 other cell types or tissues"/>
</dbReference>
<dbReference type="PANTHER" id="PTHR46916">
    <property type="entry name" value="TRANSMEMBRANE PROTEIN 205"/>
    <property type="match status" value="1"/>
</dbReference>
<dbReference type="Ensembl" id="ENSMODT00000087935.1">
    <property type="protein sequence ID" value="ENSMODP00000059407.1"/>
    <property type="gene ID" value="ENSMODG00000040208.1"/>
</dbReference>
<dbReference type="InterPro" id="IPR042623">
    <property type="entry name" value="TMEM205"/>
</dbReference>
<reference evidence="2" key="2">
    <citation type="submission" date="2025-08" db="UniProtKB">
        <authorList>
            <consortium name="Ensembl"/>
        </authorList>
    </citation>
    <scope>IDENTIFICATION</scope>
</reference>
<evidence type="ECO:0000313" key="3">
    <source>
        <dbReference type="Proteomes" id="UP000002280"/>
    </source>
</evidence>
<sequence>MPTDAEPSVLAKTLHLVFLSTFWGMQIWVTFISGGSQGGFYPCVVRGIYQSPSAFGISSQSRLYRFYYAKHISMLFFFFLNPYLLSWRRYCLIIFFVCVIVSALNAQWFGQMTSDIMADMHLIEQSYGLGQDIGFFSRKSYTRLRDSNPKYRQLSSQLNRYRFLSSLCNLGCLACNGFSLCHMATNLSTL</sequence>
<keyword evidence="3" id="KW-1185">Reference proteome</keyword>
<keyword evidence="1" id="KW-0812">Transmembrane</keyword>
<dbReference type="PANTHER" id="PTHR46916:SF1">
    <property type="entry name" value="TRANSMEMBRANE PROTEIN 205"/>
    <property type="match status" value="1"/>
</dbReference>
<reference evidence="2" key="3">
    <citation type="submission" date="2025-09" db="UniProtKB">
        <authorList>
            <consortium name="Ensembl"/>
        </authorList>
    </citation>
    <scope>IDENTIFICATION</scope>
</reference>
<dbReference type="STRING" id="13616.ENSMODP00000059407"/>
<dbReference type="FunCoup" id="A0A5F8HHJ2">
    <property type="interactions" value="16"/>
</dbReference>
<evidence type="ECO:0008006" key="4">
    <source>
        <dbReference type="Google" id="ProtNLM"/>
    </source>
</evidence>
<reference evidence="2 3" key="1">
    <citation type="journal article" date="2007" name="Nature">
        <title>Genome of the marsupial Monodelphis domestica reveals innovation in non-coding sequences.</title>
        <authorList>
            <person name="Mikkelsen T.S."/>
            <person name="Wakefield M.J."/>
            <person name="Aken B."/>
            <person name="Amemiya C.T."/>
            <person name="Chang J.L."/>
            <person name="Duke S."/>
            <person name="Garber M."/>
            <person name="Gentles A.J."/>
            <person name="Goodstadt L."/>
            <person name="Heger A."/>
            <person name="Jurka J."/>
            <person name="Kamal M."/>
            <person name="Mauceli E."/>
            <person name="Searle S.M."/>
            <person name="Sharpe T."/>
            <person name="Baker M.L."/>
            <person name="Batzer M.A."/>
            <person name="Benos P.V."/>
            <person name="Belov K."/>
            <person name="Clamp M."/>
            <person name="Cook A."/>
            <person name="Cuff J."/>
            <person name="Das R."/>
            <person name="Davidow L."/>
            <person name="Deakin J.E."/>
            <person name="Fazzari M.J."/>
            <person name="Glass J.L."/>
            <person name="Grabherr M."/>
            <person name="Greally J.M."/>
            <person name="Gu W."/>
            <person name="Hore T.A."/>
            <person name="Huttley G.A."/>
            <person name="Kleber M."/>
            <person name="Jirtle R.L."/>
            <person name="Koina E."/>
            <person name="Lee J.T."/>
            <person name="Mahony S."/>
            <person name="Marra M.A."/>
            <person name="Miller R.D."/>
            <person name="Nicholls R.D."/>
            <person name="Oda M."/>
            <person name="Papenfuss A.T."/>
            <person name="Parra Z.E."/>
            <person name="Pollock D.D."/>
            <person name="Ray D.A."/>
            <person name="Schein J.E."/>
            <person name="Speed T.P."/>
            <person name="Thompson K."/>
            <person name="VandeBerg J.L."/>
            <person name="Wade C.M."/>
            <person name="Walker J.A."/>
            <person name="Waters P.D."/>
            <person name="Webber C."/>
            <person name="Weidman J.R."/>
            <person name="Xie X."/>
            <person name="Zody M.C."/>
            <person name="Baldwin J."/>
            <person name="Abdouelleil A."/>
            <person name="Abdulkadir J."/>
            <person name="Abebe A."/>
            <person name="Abera B."/>
            <person name="Abreu J."/>
            <person name="Acer S.C."/>
            <person name="Aftuck L."/>
            <person name="Alexander A."/>
            <person name="An P."/>
            <person name="Anderson E."/>
            <person name="Anderson S."/>
            <person name="Arachi H."/>
            <person name="Azer M."/>
            <person name="Bachantsang P."/>
            <person name="Barry A."/>
            <person name="Bayul T."/>
            <person name="Berlin A."/>
            <person name="Bessette D."/>
            <person name="Bloom T."/>
            <person name="Bloom T."/>
            <person name="Boguslavskiy L."/>
            <person name="Bonnet C."/>
            <person name="Boukhgalter B."/>
            <person name="Bourzgui I."/>
            <person name="Brown A."/>
            <person name="Cahill P."/>
            <person name="Channer S."/>
            <person name="Cheshatsang Y."/>
            <person name="Chuda L."/>
            <person name="Citroen M."/>
            <person name="Collymore A."/>
            <person name="Cooke P."/>
            <person name="Costello M."/>
            <person name="D'Aco K."/>
            <person name="Daza R."/>
            <person name="De Haan G."/>
            <person name="DeGray S."/>
            <person name="DeMaso C."/>
            <person name="Dhargay N."/>
            <person name="Dooley K."/>
            <person name="Dooley E."/>
            <person name="Doricent M."/>
            <person name="Dorje P."/>
            <person name="Dorjee K."/>
            <person name="Dupes A."/>
            <person name="Elong R."/>
            <person name="Falk J."/>
            <person name="Farina A."/>
            <person name="Faro S."/>
            <person name="Ferguson D."/>
            <person name="Fisher S."/>
            <person name="Foley C.D."/>
            <person name="Franke A."/>
            <person name="Friedrich D."/>
            <person name="Gadbois L."/>
            <person name="Gearin G."/>
            <person name="Gearin C.R."/>
            <person name="Giannoukos G."/>
            <person name="Goode T."/>
            <person name="Graham J."/>
            <person name="Grandbois E."/>
            <person name="Grewal S."/>
            <person name="Gyaltsen K."/>
            <person name="Hafez N."/>
            <person name="Hagos B."/>
            <person name="Hall J."/>
            <person name="Henson C."/>
            <person name="Hollinger A."/>
            <person name="Honan T."/>
            <person name="Huard M.D."/>
            <person name="Hughes L."/>
            <person name="Hurhula B."/>
            <person name="Husby M.E."/>
            <person name="Kamat A."/>
            <person name="Kanga B."/>
            <person name="Kashin S."/>
            <person name="Khazanovich D."/>
            <person name="Kisner P."/>
            <person name="Lance K."/>
            <person name="Lara M."/>
            <person name="Lee W."/>
            <person name="Lennon N."/>
            <person name="Letendre F."/>
            <person name="LeVine R."/>
            <person name="Lipovsky A."/>
            <person name="Liu X."/>
            <person name="Liu J."/>
            <person name="Liu S."/>
            <person name="Lokyitsang T."/>
            <person name="Lokyitsang Y."/>
            <person name="Lubonja R."/>
            <person name="Lui A."/>
            <person name="MacDonald P."/>
            <person name="Magnisalis V."/>
            <person name="Maru K."/>
            <person name="Matthews C."/>
            <person name="McCusker W."/>
            <person name="McDonough S."/>
            <person name="Mehta T."/>
            <person name="Meldrim J."/>
            <person name="Meneus L."/>
            <person name="Mihai O."/>
            <person name="Mihalev A."/>
            <person name="Mihova T."/>
            <person name="Mittelman R."/>
            <person name="Mlenga V."/>
            <person name="Montmayeur A."/>
            <person name="Mulrain L."/>
            <person name="Navidi A."/>
            <person name="Naylor J."/>
            <person name="Negash T."/>
            <person name="Nguyen T."/>
            <person name="Nguyen N."/>
            <person name="Nicol R."/>
            <person name="Norbu C."/>
            <person name="Norbu N."/>
            <person name="Novod N."/>
            <person name="O'Neill B."/>
            <person name="Osman S."/>
            <person name="Markiewicz E."/>
            <person name="Oyono O.L."/>
            <person name="Patti C."/>
            <person name="Phunkhang P."/>
            <person name="Pierre F."/>
            <person name="Priest M."/>
            <person name="Raghuraman S."/>
            <person name="Rege F."/>
            <person name="Reyes R."/>
            <person name="Rise C."/>
            <person name="Rogov P."/>
            <person name="Ross K."/>
            <person name="Ryan E."/>
            <person name="Settipalli S."/>
            <person name="Shea T."/>
            <person name="Sherpa N."/>
            <person name="Shi L."/>
            <person name="Shih D."/>
            <person name="Sparrow T."/>
            <person name="Spaulding J."/>
            <person name="Stalker J."/>
            <person name="Stange-Thomann N."/>
            <person name="Stavropoulos S."/>
            <person name="Stone C."/>
            <person name="Strader C."/>
            <person name="Tesfaye S."/>
            <person name="Thomson T."/>
            <person name="Thoulutsang Y."/>
            <person name="Thoulutsang D."/>
            <person name="Topham K."/>
            <person name="Topping I."/>
            <person name="Tsamla T."/>
            <person name="Vassiliev H."/>
            <person name="Vo A."/>
            <person name="Wangchuk T."/>
            <person name="Wangdi T."/>
            <person name="Weiand M."/>
            <person name="Wilkinson J."/>
            <person name="Wilson A."/>
            <person name="Yadav S."/>
            <person name="Young G."/>
            <person name="Yu Q."/>
            <person name="Zembek L."/>
            <person name="Zhong D."/>
            <person name="Zimmer A."/>
            <person name="Zwirko Z."/>
            <person name="Jaffe D.B."/>
            <person name="Alvarez P."/>
            <person name="Brockman W."/>
            <person name="Butler J."/>
            <person name="Chin C."/>
            <person name="Gnerre S."/>
            <person name="MacCallum I."/>
            <person name="Graves J.A."/>
            <person name="Ponting C.P."/>
            <person name="Breen M."/>
            <person name="Samollow P.B."/>
            <person name="Lander E.S."/>
            <person name="Lindblad-Toh K."/>
        </authorList>
    </citation>
    <scope>NUCLEOTIDE SEQUENCE [LARGE SCALE GENOMIC DNA]</scope>
</reference>
<organism evidence="2 3">
    <name type="scientific">Monodelphis domestica</name>
    <name type="common">Gray short-tailed opossum</name>
    <dbReference type="NCBI Taxonomy" id="13616"/>
    <lineage>
        <taxon>Eukaryota</taxon>
        <taxon>Metazoa</taxon>
        <taxon>Chordata</taxon>
        <taxon>Craniata</taxon>
        <taxon>Vertebrata</taxon>
        <taxon>Euteleostomi</taxon>
        <taxon>Mammalia</taxon>
        <taxon>Metatheria</taxon>
        <taxon>Didelphimorphia</taxon>
        <taxon>Didelphidae</taxon>
        <taxon>Monodelphis</taxon>
    </lineage>
</organism>
<feature type="transmembrane region" description="Helical" evidence="1">
    <location>
        <begin position="90"/>
        <end position="110"/>
    </location>
</feature>
<dbReference type="InParanoid" id="A0A5F8HHJ2"/>
<protein>
    <recommendedName>
        <fullName evidence="4">Transmembrane protein 205</fullName>
    </recommendedName>
</protein>